<feature type="compositionally biased region" description="Basic and acidic residues" evidence="1">
    <location>
        <begin position="1"/>
        <end position="19"/>
    </location>
</feature>
<dbReference type="EMBL" id="DS995259">
    <property type="protein sequence ID" value="EDZ39521.1"/>
    <property type="molecule type" value="Genomic_DNA"/>
</dbReference>
<sequence>MRIEIHKASYERGKSDGEAGRISTVPPEIDGFSYYSGYVEGKAVLERTKCHRFVPEDPGKERR</sequence>
<dbReference type="AlphaFoldDB" id="B6AM14"/>
<name>B6AM14_9BACT</name>
<protein>
    <submittedName>
        <fullName evidence="2">Uncharacterized protein</fullName>
    </submittedName>
</protein>
<proteinExistence type="predicted"/>
<gene>
    <name evidence="2" type="ORF">CGL2_11277159</name>
</gene>
<evidence type="ECO:0000313" key="2">
    <source>
        <dbReference type="EMBL" id="EDZ39521.1"/>
    </source>
</evidence>
<organism evidence="2">
    <name type="scientific">Leptospirillum sp. Group II '5-way CG'</name>
    <dbReference type="NCBI Taxonomy" id="419541"/>
    <lineage>
        <taxon>Bacteria</taxon>
        <taxon>Pseudomonadati</taxon>
        <taxon>Nitrospirota</taxon>
        <taxon>Nitrospiria</taxon>
        <taxon>Nitrospirales</taxon>
        <taxon>Nitrospiraceae</taxon>
        <taxon>Leptospirillum</taxon>
    </lineage>
</organism>
<reference evidence="2" key="2">
    <citation type="journal article" date="2008" name="PLoS Biol.">
        <title>Population genomic analysis of strain variation in Leptospirillum group II bacteria involved in acid mine drainage formation.</title>
        <authorList>
            <person name="Simmons S.L."/>
            <person name="Dibartolo G."/>
            <person name="Denef V.J."/>
            <person name="Goltsman D.S."/>
            <person name="Thelen M.P."/>
            <person name="Banfield J.F."/>
        </authorList>
    </citation>
    <scope>NUCLEOTIDE SEQUENCE [LARGE SCALE GENOMIC DNA]</scope>
</reference>
<accession>B6AM14</accession>
<reference evidence="2" key="1">
    <citation type="journal article" date="2004" name="Nature">
        <title>Community structure and metabolism through reconstruction of microbial genomes from the environment.</title>
        <authorList>
            <person name="Tyson G.W."/>
            <person name="Chapman J."/>
            <person name="Hugenholtz P."/>
            <person name="Allen E.E."/>
            <person name="Ram R.J."/>
            <person name="Richardson P.M."/>
            <person name="Solovyev V.V."/>
            <person name="Rubin E.M."/>
            <person name="Rokhsar D.S."/>
            <person name="Banfield J.F."/>
        </authorList>
    </citation>
    <scope>NUCLEOTIDE SEQUENCE [LARGE SCALE GENOMIC DNA]</scope>
</reference>
<evidence type="ECO:0000256" key="1">
    <source>
        <dbReference type="SAM" id="MobiDB-lite"/>
    </source>
</evidence>
<feature type="region of interest" description="Disordered" evidence="1">
    <location>
        <begin position="1"/>
        <end position="22"/>
    </location>
</feature>